<keyword evidence="5" id="KW-0119">Carbohydrate metabolism</keyword>
<comment type="subunit">
    <text evidence="3">Homotrimer.</text>
</comment>
<evidence type="ECO:0000313" key="7">
    <source>
        <dbReference type="Proteomes" id="UP000198508"/>
    </source>
</evidence>
<evidence type="ECO:0000256" key="2">
    <source>
        <dbReference type="ARBA" id="ARBA00006906"/>
    </source>
</evidence>
<proteinExistence type="inferred from homology"/>
<dbReference type="EMBL" id="FOIM01000011">
    <property type="protein sequence ID" value="SET68853.1"/>
    <property type="molecule type" value="Genomic_DNA"/>
</dbReference>
<organism evidence="6 7">
    <name type="scientific">Enterocloster lavalensis</name>
    <dbReference type="NCBI Taxonomy" id="460384"/>
    <lineage>
        <taxon>Bacteria</taxon>
        <taxon>Bacillati</taxon>
        <taxon>Bacillota</taxon>
        <taxon>Clostridia</taxon>
        <taxon>Lachnospirales</taxon>
        <taxon>Lachnospiraceae</taxon>
        <taxon>Enterocloster</taxon>
    </lineage>
</organism>
<dbReference type="PANTHER" id="PTHR30246:SF1">
    <property type="entry name" value="2-DEHYDRO-3-DEOXY-6-PHOSPHOGALACTONATE ALDOLASE-RELATED"/>
    <property type="match status" value="1"/>
</dbReference>
<name>A0A1I0GD63_9FIRM</name>
<dbReference type="Proteomes" id="UP000198508">
    <property type="component" value="Unassembled WGS sequence"/>
</dbReference>
<dbReference type="InterPro" id="IPR013785">
    <property type="entry name" value="Aldolase_TIM"/>
</dbReference>
<evidence type="ECO:0000256" key="1">
    <source>
        <dbReference type="ARBA" id="ARBA00004761"/>
    </source>
</evidence>
<reference evidence="7" key="1">
    <citation type="submission" date="2016-10" db="EMBL/GenBank/DDBJ databases">
        <authorList>
            <person name="Varghese N."/>
            <person name="Submissions S."/>
        </authorList>
    </citation>
    <scope>NUCLEOTIDE SEQUENCE [LARGE SCALE GENOMIC DNA]</scope>
    <source>
        <strain evidence="7">NLAE-zl-G277</strain>
    </source>
</reference>
<sequence length="215" mass="23102">MRTTVADFSKITCILRGYTAQETRLILEVLKDSGIRSVEITMNTEGALSMISEAVERFGDSLSIGAGTVLTMEQLQDVVAAGADFVLSPVMFTREMLDYCRERKVIAVPAAFTPSEIYAQLTGGADIVKVFPAVTVGPSYFRQLAGPLGSLPLMAVGGVNAENAREFIKNGCPYLGIGSGMFRRGDVNRGDADRLRADVEAFETAVRLPPVEGRG</sequence>
<evidence type="ECO:0000313" key="6">
    <source>
        <dbReference type="EMBL" id="SET68853.1"/>
    </source>
</evidence>
<comment type="similarity">
    <text evidence="2">Belongs to the KHG/KDPG aldolase family.</text>
</comment>
<dbReference type="GO" id="GO:0016829">
    <property type="term" value="F:lyase activity"/>
    <property type="evidence" value="ECO:0007669"/>
    <property type="project" value="UniProtKB-KW"/>
</dbReference>
<evidence type="ECO:0000256" key="5">
    <source>
        <dbReference type="ARBA" id="ARBA00023277"/>
    </source>
</evidence>
<dbReference type="STRING" id="460384.SAMN05216313_11198"/>
<dbReference type="PANTHER" id="PTHR30246">
    <property type="entry name" value="2-KETO-3-DEOXY-6-PHOSPHOGLUCONATE ALDOLASE"/>
    <property type="match status" value="1"/>
</dbReference>
<dbReference type="InterPro" id="IPR000887">
    <property type="entry name" value="Aldlse_KDPG_KHG"/>
</dbReference>
<dbReference type="Pfam" id="PF01081">
    <property type="entry name" value="Aldolase"/>
    <property type="match status" value="1"/>
</dbReference>
<dbReference type="CDD" id="cd00452">
    <property type="entry name" value="KDPG_aldolase"/>
    <property type="match status" value="1"/>
</dbReference>
<evidence type="ECO:0000256" key="3">
    <source>
        <dbReference type="ARBA" id="ARBA00011233"/>
    </source>
</evidence>
<comment type="pathway">
    <text evidence="1">Carbohydrate acid metabolism.</text>
</comment>
<gene>
    <name evidence="6" type="ORF">SAMN05216313_11198</name>
</gene>
<keyword evidence="4" id="KW-0456">Lyase</keyword>
<dbReference type="AlphaFoldDB" id="A0A1I0GD63"/>
<accession>A0A1I0GD63</accession>
<protein>
    <submittedName>
        <fullName evidence="6">2-dehydro-3-deoxyphosphogluconate aldolase / (4S)-4-hydroxy-2-oxoglutarate aldolase</fullName>
    </submittedName>
</protein>
<evidence type="ECO:0000256" key="4">
    <source>
        <dbReference type="ARBA" id="ARBA00023239"/>
    </source>
</evidence>
<dbReference type="Gene3D" id="3.20.20.70">
    <property type="entry name" value="Aldolase class I"/>
    <property type="match status" value="1"/>
</dbReference>
<keyword evidence="7" id="KW-1185">Reference proteome</keyword>
<dbReference type="SUPFAM" id="SSF51569">
    <property type="entry name" value="Aldolase"/>
    <property type="match status" value="1"/>
</dbReference>
<dbReference type="RefSeq" id="WP_092363981.1">
    <property type="nucleotide sequence ID" value="NZ_FOIM01000011.1"/>
</dbReference>